<evidence type="ECO:0000256" key="6">
    <source>
        <dbReference type="ARBA" id="ARBA00022516"/>
    </source>
</evidence>
<dbReference type="InterPro" id="IPR048254">
    <property type="entry name" value="CDP_ALCOHOL_P_TRANSF_CS"/>
</dbReference>
<dbReference type="PIRSF" id="PIRSF000847">
    <property type="entry name" value="Phos_ph_gly_syn"/>
    <property type="match status" value="1"/>
</dbReference>
<feature type="transmembrane region" description="Helical" evidence="16">
    <location>
        <begin position="98"/>
        <end position="115"/>
    </location>
</feature>
<keyword evidence="12" id="KW-0594">Phospholipid biosynthesis</keyword>
<dbReference type="PANTHER" id="PTHR14269:SF62">
    <property type="entry name" value="CDP-DIACYLGLYCEROL--GLYCEROL-3-PHOSPHATE 3-PHOSPHATIDYLTRANSFERASE 1, CHLOROPLASTIC"/>
    <property type="match status" value="1"/>
</dbReference>
<comment type="pathway">
    <text evidence="2">Phospholipid metabolism; phosphatidylglycerol biosynthesis; phosphatidylglycerol from CDP-diacylglycerol: step 1/2.</text>
</comment>
<keyword evidence="18" id="KW-1185">Reference proteome</keyword>
<dbReference type="Pfam" id="PF01066">
    <property type="entry name" value="CDP-OH_P_transf"/>
    <property type="match status" value="1"/>
</dbReference>
<comment type="caution">
    <text evidence="17">The sequence shown here is derived from an EMBL/GenBank/DDBJ whole genome shotgun (WGS) entry which is preliminary data.</text>
</comment>
<evidence type="ECO:0000256" key="3">
    <source>
        <dbReference type="ARBA" id="ARBA00010441"/>
    </source>
</evidence>
<dbReference type="RefSeq" id="WP_173084774.1">
    <property type="nucleotide sequence ID" value="NZ_BLTE01000010.1"/>
</dbReference>
<dbReference type="PANTHER" id="PTHR14269">
    <property type="entry name" value="CDP-DIACYLGLYCEROL--GLYCEROL-3-PHOSPHATE 3-PHOSPHATIDYLTRANSFERASE-RELATED"/>
    <property type="match status" value="1"/>
</dbReference>
<dbReference type="InterPro" id="IPR050324">
    <property type="entry name" value="CDP-alcohol_PTase-I"/>
</dbReference>
<keyword evidence="6" id="KW-0444">Lipid biosynthesis</keyword>
<keyword evidence="9 16" id="KW-1133">Transmembrane helix</keyword>
<dbReference type="GO" id="GO:0008444">
    <property type="term" value="F:CDP-diacylglycerol-glycerol-3-phosphate 3-phosphatidyltransferase activity"/>
    <property type="evidence" value="ECO:0007669"/>
    <property type="project" value="UniProtKB-EC"/>
</dbReference>
<dbReference type="Gene3D" id="1.20.120.1760">
    <property type="match status" value="1"/>
</dbReference>
<evidence type="ECO:0000256" key="2">
    <source>
        <dbReference type="ARBA" id="ARBA00005042"/>
    </source>
</evidence>
<evidence type="ECO:0000256" key="8">
    <source>
        <dbReference type="ARBA" id="ARBA00022692"/>
    </source>
</evidence>
<keyword evidence="8 16" id="KW-0812">Transmembrane</keyword>
<evidence type="ECO:0000256" key="5">
    <source>
        <dbReference type="ARBA" id="ARBA00014944"/>
    </source>
</evidence>
<proteinExistence type="inferred from homology"/>
<evidence type="ECO:0000256" key="1">
    <source>
        <dbReference type="ARBA" id="ARBA00004141"/>
    </source>
</evidence>
<keyword evidence="13" id="KW-1208">Phospholipid metabolism</keyword>
<feature type="transmembrane region" description="Helical" evidence="16">
    <location>
        <begin position="12"/>
        <end position="30"/>
    </location>
</feature>
<dbReference type="InterPro" id="IPR004570">
    <property type="entry name" value="Phosphatidylglycerol_P_synth"/>
</dbReference>
<dbReference type="AlphaFoldDB" id="A0A6V8LVE9"/>
<dbReference type="GO" id="GO:0046474">
    <property type="term" value="P:glycerophospholipid biosynthetic process"/>
    <property type="evidence" value="ECO:0007669"/>
    <property type="project" value="TreeGrafter"/>
</dbReference>
<feature type="transmembrane region" description="Helical" evidence="16">
    <location>
        <begin position="127"/>
        <end position="148"/>
    </location>
</feature>
<evidence type="ECO:0000256" key="13">
    <source>
        <dbReference type="ARBA" id="ARBA00023264"/>
    </source>
</evidence>
<feature type="transmembrane region" description="Helical" evidence="16">
    <location>
        <begin position="154"/>
        <end position="179"/>
    </location>
</feature>
<keyword evidence="11 16" id="KW-0472">Membrane</keyword>
<dbReference type="PROSITE" id="PS00379">
    <property type="entry name" value="CDP_ALCOHOL_P_TRANSF"/>
    <property type="match status" value="1"/>
</dbReference>
<comment type="catalytic activity">
    <reaction evidence="14">
        <text>a CDP-1,2-diacyl-sn-glycerol + sn-glycerol 3-phosphate = a 1,2-diacyl-sn-glycero-3-phospho-(1'-sn-glycero-3'-phosphate) + CMP + H(+)</text>
        <dbReference type="Rhea" id="RHEA:12593"/>
        <dbReference type="ChEBI" id="CHEBI:15378"/>
        <dbReference type="ChEBI" id="CHEBI:57597"/>
        <dbReference type="ChEBI" id="CHEBI:58332"/>
        <dbReference type="ChEBI" id="CHEBI:60110"/>
        <dbReference type="ChEBI" id="CHEBI:60377"/>
        <dbReference type="EC" id="2.7.8.5"/>
    </reaction>
</comment>
<dbReference type="Proteomes" id="UP000494245">
    <property type="component" value="Unassembled WGS sequence"/>
</dbReference>
<reference evidence="17 18" key="2">
    <citation type="submission" date="2020-05" db="EMBL/GenBank/DDBJ databases">
        <title>Draft genome sequence of Desulfovibrio sp. strainFSS-1.</title>
        <authorList>
            <person name="Shimoshige H."/>
            <person name="Kobayashi H."/>
            <person name="Maekawa T."/>
        </authorList>
    </citation>
    <scope>NUCLEOTIDE SEQUENCE [LARGE SCALE GENOMIC DNA]</scope>
    <source>
        <strain evidence="17 18">SIID29052-01</strain>
    </source>
</reference>
<sequence length="192" mass="20127">MAPRNPNWTIPNALTMARILFTPLFVALFVDQDRWAALSLFFLAGVTDALDGFLARVLDQRSALGAILDPLADKMLLDAAYVCLAVEGWIPGWLAVAVVSRDVLIVGGIALLTYWGQDMRGRMSPSAVSKATTAAQMGLVLAAFALALDAGGAWLASLAGALVWITAALTLASGIHYVARGLALFGAGQGRA</sequence>
<dbReference type="InterPro" id="IPR000462">
    <property type="entry name" value="CDP-OH_P_trans"/>
</dbReference>
<dbReference type="InterPro" id="IPR043130">
    <property type="entry name" value="CDP-OH_PTrfase_TM_dom"/>
</dbReference>
<feature type="transmembrane region" description="Helical" evidence="16">
    <location>
        <begin position="36"/>
        <end position="54"/>
    </location>
</feature>
<organism evidence="17 18">
    <name type="scientific">Fundidesulfovibrio magnetotacticus</name>
    <dbReference type="NCBI Taxonomy" id="2730080"/>
    <lineage>
        <taxon>Bacteria</taxon>
        <taxon>Pseudomonadati</taxon>
        <taxon>Thermodesulfobacteriota</taxon>
        <taxon>Desulfovibrionia</taxon>
        <taxon>Desulfovibrionales</taxon>
        <taxon>Desulfovibrionaceae</taxon>
        <taxon>Fundidesulfovibrio</taxon>
    </lineage>
</organism>
<dbReference type="GO" id="GO:0016020">
    <property type="term" value="C:membrane"/>
    <property type="evidence" value="ECO:0007669"/>
    <property type="project" value="UniProtKB-SubCell"/>
</dbReference>
<gene>
    <name evidence="17" type="primary">pgsA_1</name>
    <name evidence="17" type="ORF">NNJEOMEG_02418</name>
</gene>
<evidence type="ECO:0000256" key="16">
    <source>
        <dbReference type="SAM" id="Phobius"/>
    </source>
</evidence>
<name>A0A6V8LVE9_9BACT</name>
<dbReference type="EMBL" id="BLTE01000010">
    <property type="protein sequence ID" value="GFK94571.1"/>
    <property type="molecule type" value="Genomic_DNA"/>
</dbReference>
<evidence type="ECO:0000256" key="12">
    <source>
        <dbReference type="ARBA" id="ARBA00023209"/>
    </source>
</evidence>
<evidence type="ECO:0000256" key="7">
    <source>
        <dbReference type="ARBA" id="ARBA00022679"/>
    </source>
</evidence>
<keyword evidence="7 15" id="KW-0808">Transferase</keyword>
<reference evidence="17 18" key="1">
    <citation type="submission" date="2020-04" db="EMBL/GenBank/DDBJ databases">
        <authorList>
            <consortium name="Desulfovibrio sp. FSS-1 genome sequencing consortium"/>
            <person name="Shimoshige H."/>
            <person name="Kobayashi H."/>
            <person name="Maekawa T."/>
        </authorList>
    </citation>
    <scope>NUCLEOTIDE SEQUENCE [LARGE SCALE GENOMIC DNA]</scope>
    <source>
        <strain evidence="17 18">SIID29052-01</strain>
    </source>
</reference>
<evidence type="ECO:0000256" key="15">
    <source>
        <dbReference type="RuleBase" id="RU003750"/>
    </source>
</evidence>
<keyword evidence="10" id="KW-0443">Lipid metabolism</keyword>
<evidence type="ECO:0000313" key="18">
    <source>
        <dbReference type="Proteomes" id="UP000494245"/>
    </source>
</evidence>
<evidence type="ECO:0000256" key="10">
    <source>
        <dbReference type="ARBA" id="ARBA00023098"/>
    </source>
</evidence>
<dbReference type="EC" id="2.7.8.5" evidence="4"/>
<protein>
    <recommendedName>
        <fullName evidence="5">CDP-diacylglycerol--glycerol-3-phosphate 3-phosphatidyltransferase</fullName>
        <ecNumber evidence="4">2.7.8.5</ecNumber>
    </recommendedName>
</protein>
<evidence type="ECO:0000313" key="17">
    <source>
        <dbReference type="EMBL" id="GFK94571.1"/>
    </source>
</evidence>
<evidence type="ECO:0000256" key="14">
    <source>
        <dbReference type="ARBA" id="ARBA00048586"/>
    </source>
</evidence>
<evidence type="ECO:0000256" key="4">
    <source>
        <dbReference type="ARBA" id="ARBA00013170"/>
    </source>
</evidence>
<comment type="subcellular location">
    <subcellularLocation>
        <location evidence="1">Membrane</location>
        <topology evidence="1">Multi-pass membrane protein</topology>
    </subcellularLocation>
</comment>
<evidence type="ECO:0000256" key="11">
    <source>
        <dbReference type="ARBA" id="ARBA00023136"/>
    </source>
</evidence>
<comment type="similarity">
    <text evidence="3 15">Belongs to the CDP-alcohol phosphatidyltransferase class-I family.</text>
</comment>
<evidence type="ECO:0000256" key="9">
    <source>
        <dbReference type="ARBA" id="ARBA00022989"/>
    </source>
</evidence>
<accession>A0A6V8LVE9</accession>